<feature type="compositionally biased region" description="Basic residues" evidence="1">
    <location>
        <begin position="27"/>
        <end position="38"/>
    </location>
</feature>
<evidence type="ECO:0000256" key="1">
    <source>
        <dbReference type="SAM" id="MobiDB-lite"/>
    </source>
</evidence>
<feature type="compositionally biased region" description="Basic residues" evidence="1">
    <location>
        <begin position="140"/>
        <end position="149"/>
    </location>
</feature>
<sequence length="232" mass="25312">MRPADTGTIQTSICNVSAKKASGAQKREKKNKIRKRQAPPRPRREPPPDGAAAAGAAGVVDHRAPEAPRLAGSPRRRGERRPPREQAGALPLHLAPQEAAAAGARHRRLSAMAEPSNNGVAGSWRKEMAGEDDGDGGAVPRRRARRRDGFHRGGSSHEWVWERILRTGWSQQVMEILGCEEDCQVVGVGASPLRVAHEDQLEPAPQLVEIRWIHSPSGWITLNCGKKFSARK</sequence>
<name>Q9AS83_ORYSJ</name>
<gene>
    <name evidence="2" type="primary">P0028E10.9</name>
</gene>
<proteinExistence type="predicted"/>
<feature type="region of interest" description="Disordered" evidence="1">
    <location>
        <begin position="1"/>
        <end position="154"/>
    </location>
</feature>
<reference evidence="2" key="1">
    <citation type="submission" date="2000-11" db="EMBL/GenBank/DDBJ databases">
        <title>Oryza sativa nipponbare(GA3) genomic DNA, chromosome 1, PAC clone:P0028E10.</title>
        <authorList>
            <person name="Sasaki T."/>
            <person name="Matsumoto T."/>
            <person name="Yamamoto K."/>
        </authorList>
    </citation>
    <scope>NUCLEOTIDE SEQUENCE</scope>
</reference>
<organism evidence="2">
    <name type="scientific">Oryza sativa subsp. japonica</name>
    <name type="common">Rice</name>
    <dbReference type="NCBI Taxonomy" id="39947"/>
    <lineage>
        <taxon>Eukaryota</taxon>
        <taxon>Viridiplantae</taxon>
        <taxon>Streptophyta</taxon>
        <taxon>Embryophyta</taxon>
        <taxon>Tracheophyta</taxon>
        <taxon>Spermatophyta</taxon>
        <taxon>Magnoliopsida</taxon>
        <taxon>Liliopsida</taxon>
        <taxon>Poales</taxon>
        <taxon>Poaceae</taxon>
        <taxon>BOP clade</taxon>
        <taxon>Oryzoideae</taxon>
        <taxon>Oryzeae</taxon>
        <taxon>Oryzinae</taxon>
        <taxon>Oryza</taxon>
        <taxon>Oryza sativa</taxon>
    </lineage>
</organism>
<evidence type="ECO:0000313" key="2">
    <source>
        <dbReference type="EMBL" id="BAB39905.1"/>
    </source>
</evidence>
<dbReference type="EMBL" id="AP002912">
    <property type="protein sequence ID" value="BAB39905.1"/>
    <property type="molecule type" value="Genomic_DNA"/>
</dbReference>
<dbReference type="AlphaFoldDB" id="Q9AS83"/>
<accession>Q9AS83</accession>
<protein>
    <submittedName>
        <fullName evidence="2">p0028E10.9 protein</fullName>
    </submittedName>
</protein>